<protein>
    <submittedName>
        <fullName evidence="4">Glycosyltransferase family 4 protein</fullName>
    </submittedName>
</protein>
<dbReference type="InterPro" id="IPR001296">
    <property type="entry name" value="Glyco_trans_1"/>
</dbReference>
<comment type="caution">
    <text evidence="4">The sequence shown here is derived from an EMBL/GenBank/DDBJ whole genome shotgun (WGS) entry which is preliminary data.</text>
</comment>
<reference evidence="4" key="1">
    <citation type="submission" date="2020-10" db="EMBL/GenBank/DDBJ databases">
        <authorList>
            <person name="Castelo-Branco R."/>
            <person name="Eusebio N."/>
            <person name="Adriana R."/>
            <person name="Vieira A."/>
            <person name="Brugerolle De Fraissinette N."/>
            <person name="Rezende De Castro R."/>
            <person name="Schneider M.P."/>
            <person name="Vasconcelos V."/>
            <person name="Leao P.N."/>
        </authorList>
    </citation>
    <scope>NUCLEOTIDE SEQUENCE</scope>
    <source>
        <strain evidence="4">LEGE 07157</strain>
    </source>
</reference>
<accession>A0A8J7JEM1</accession>
<evidence type="ECO:0000259" key="3">
    <source>
        <dbReference type="Pfam" id="PF13579"/>
    </source>
</evidence>
<keyword evidence="1" id="KW-0808">Transferase</keyword>
<dbReference type="GO" id="GO:0016757">
    <property type="term" value="F:glycosyltransferase activity"/>
    <property type="evidence" value="ECO:0007669"/>
    <property type="project" value="InterPro"/>
</dbReference>
<dbReference type="AlphaFoldDB" id="A0A8J7JEM1"/>
<proteinExistence type="predicted"/>
<dbReference type="PANTHER" id="PTHR46401:SF2">
    <property type="entry name" value="GLYCOSYLTRANSFERASE WBBK-RELATED"/>
    <property type="match status" value="1"/>
</dbReference>
<dbReference type="Gene3D" id="3.40.50.2000">
    <property type="entry name" value="Glycogen Phosphorylase B"/>
    <property type="match status" value="2"/>
</dbReference>
<sequence>MLNEHLPKFLFPRTNPTQGKNPVFATLHRPRKVLIVNQFYPPDYAATGQLISELAAQLGNLGIQIDIFTGQPGYAFEKNSAPKREAFDRVSVQRSRTSRIFPLRIRGRAINGLLFCLRATLHLLKSIRNYDILLVTTEPPYLPVVGYFAYLLFRRPYVCLLYDLYPDVAVELDVVSPRHWLVRFWDWCNRLVWKNAQGIIVLSSTMKARVTAKYPAIADKVSIIASWADPDRIKPLDKENNWFARKFNLTHKFTVLYSGNLGRCHDMDTILDAAKNLENEPIQFVFIGHGAKLSSCLERAKTLELDNCLFLPYQEKSVLPYSLTACDLALVSISSGLEGLVAPSKLYGILAAGRPVAAICERDSYLSKLLDLARCGQAFENGDSAGLASYIRYLAADPQLAQTIGQLGRHYLKKNFTPQIIAQQYLEVLSPTKPRPD</sequence>
<feature type="domain" description="Glycosyl transferase family 1" evidence="2">
    <location>
        <begin position="246"/>
        <end position="409"/>
    </location>
</feature>
<evidence type="ECO:0000259" key="2">
    <source>
        <dbReference type="Pfam" id="PF00534"/>
    </source>
</evidence>
<organism evidence="4 5">
    <name type="scientific">Lusitaniella coriacea LEGE 07157</name>
    <dbReference type="NCBI Taxonomy" id="945747"/>
    <lineage>
        <taxon>Bacteria</taxon>
        <taxon>Bacillati</taxon>
        <taxon>Cyanobacteriota</taxon>
        <taxon>Cyanophyceae</taxon>
        <taxon>Spirulinales</taxon>
        <taxon>Lusitaniellaceae</taxon>
        <taxon>Lusitaniella</taxon>
    </lineage>
</organism>
<gene>
    <name evidence="4" type="ORF">IQ249_23635</name>
</gene>
<dbReference type="EMBL" id="JADEWZ010000066">
    <property type="protein sequence ID" value="MBE9118885.1"/>
    <property type="molecule type" value="Genomic_DNA"/>
</dbReference>
<evidence type="ECO:0000313" key="4">
    <source>
        <dbReference type="EMBL" id="MBE9118885.1"/>
    </source>
</evidence>
<dbReference type="SUPFAM" id="SSF53756">
    <property type="entry name" value="UDP-Glycosyltransferase/glycogen phosphorylase"/>
    <property type="match status" value="1"/>
</dbReference>
<keyword evidence="5" id="KW-1185">Reference proteome</keyword>
<dbReference type="RefSeq" id="WP_194031981.1">
    <property type="nucleotide sequence ID" value="NZ_JADEWZ010000066.1"/>
</dbReference>
<dbReference type="Pfam" id="PF00534">
    <property type="entry name" value="Glycos_transf_1"/>
    <property type="match status" value="1"/>
</dbReference>
<dbReference type="CDD" id="cd03794">
    <property type="entry name" value="GT4_WbuB-like"/>
    <property type="match status" value="1"/>
</dbReference>
<dbReference type="InterPro" id="IPR028098">
    <property type="entry name" value="Glyco_trans_4-like_N"/>
</dbReference>
<dbReference type="PANTHER" id="PTHR46401">
    <property type="entry name" value="GLYCOSYLTRANSFERASE WBBK-RELATED"/>
    <property type="match status" value="1"/>
</dbReference>
<evidence type="ECO:0000313" key="5">
    <source>
        <dbReference type="Proteomes" id="UP000654482"/>
    </source>
</evidence>
<name>A0A8J7JEM1_9CYAN</name>
<feature type="domain" description="Glycosyltransferase subfamily 4-like N-terminal" evidence="3">
    <location>
        <begin position="51"/>
        <end position="224"/>
    </location>
</feature>
<evidence type="ECO:0000256" key="1">
    <source>
        <dbReference type="ARBA" id="ARBA00022679"/>
    </source>
</evidence>
<dbReference type="GO" id="GO:0009103">
    <property type="term" value="P:lipopolysaccharide biosynthetic process"/>
    <property type="evidence" value="ECO:0007669"/>
    <property type="project" value="TreeGrafter"/>
</dbReference>
<dbReference type="Proteomes" id="UP000654482">
    <property type="component" value="Unassembled WGS sequence"/>
</dbReference>
<dbReference type="Pfam" id="PF13579">
    <property type="entry name" value="Glyco_trans_4_4"/>
    <property type="match status" value="1"/>
</dbReference>